<accession>A0ABR4AMT8</accession>
<evidence type="ECO:0000256" key="9">
    <source>
        <dbReference type="SAM" id="MobiDB-lite"/>
    </source>
</evidence>
<evidence type="ECO:0000256" key="5">
    <source>
        <dbReference type="ARBA" id="ARBA00022895"/>
    </source>
</evidence>
<evidence type="ECO:0000259" key="10">
    <source>
        <dbReference type="Pfam" id="PF10451"/>
    </source>
</evidence>
<name>A0ABR4AMT8_9LECA</name>
<feature type="domain" description="CST complex subunit Stn1 N-terminal" evidence="10">
    <location>
        <begin position="47"/>
        <end position="92"/>
    </location>
</feature>
<dbReference type="SUPFAM" id="SSF50249">
    <property type="entry name" value="Nucleic acid-binding proteins"/>
    <property type="match status" value="1"/>
</dbReference>
<dbReference type="CDD" id="cd03524">
    <property type="entry name" value="RPA2_OBF_family"/>
    <property type="match status" value="1"/>
</dbReference>
<evidence type="ECO:0000256" key="7">
    <source>
        <dbReference type="ARBA" id="ARBA00023242"/>
    </source>
</evidence>
<dbReference type="Pfam" id="PF10451">
    <property type="entry name" value="Stn1"/>
    <property type="match status" value="1"/>
</dbReference>
<comment type="caution">
    <text evidence="11">The sequence shown here is derived from an EMBL/GenBank/DDBJ whole genome shotgun (WGS) entry which is preliminary data.</text>
</comment>
<evidence type="ECO:0000313" key="11">
    <source>
        <dbReference type="EMBL" id="KAL2046824.1"/>
    </source>
</evidence>
<protein>
    <recommendedName>
        <fullName evidence="3">CST complex subunit STN1</fullName>
    </recommendedName>
    <alternativeName>
        <fullName evidence="8">Suppressor of cdc thirteen homolog</fullName>
    </alternativeName>
</protein>
<gene>
    <name evidence="11" type="ORF">N7G274_000842</name>
</gene>
<dbReference type="Gene3D" id="2.40.50.140">
    <property type="entry name" value="Nucleic acid-binding proteins"/>
    <property type="match status" value="1"/>
</dbReference>
<evidence type="ECO:0000256" key="3">
    <source>
        <dbReference type="ARBA" id="ARBA00017411"/>
    </source>
</evidence>
<feature type="region of interest" description="Disordered" evidence="9">
    <location>
        <begin position="193"/>
        <end position="252"/>
    </location>
</feature>
<dbReference type="EMBL" id="JBEFKJ010000003">
    <property type="protein sequence ID" value="KAL2046824.1"/>
    <property type="molecule type" value="Genomic_DNA"/>
</dbReference>
<feature type="compositionally biased region" description="Basic and acidic residues" evidence="9">
    <location>
        <begin position="193"/>
        <end position="214"/>
    </location>
</feature>
<comment type="subcellular location">
    <subcellularLocation>
        <location evidence="2">Chromosome</location>
        <location evidence="2">Telomere</location>
    </subcellularLocation>
    <subcellularLocation>
        <location evidence="1">Nucleus</location>
    </subcellularLocation>
</comment>
<keyword evidence="12" id="KW-1185">Reference proteome</keyword>
<sequence length="322" mass="37088">MQTSLSTPLRFYPAYCFSLSPTHEAWARLTAVDVHALQERAGFEGQNLYFHLNHPIKWIRLVGVIVAIDEWPTRLVMLLDDSSGALVEVTCARPRPTLKAPVPDEHNLKDMISVKPTTGVTATGRTIDLDGIEIGTVVKVKGGVKTYRSERQMQLERIVIIRTTNEEAAAWAENTAFRRDILNIPWVVSEKDEERARRKAEGLDREKKAREDRKRRTQRAKLNSKLNTQEKNQKAQEERRHAAAEGKKTRRAEAICATTEKESAITEEAQCAILQHEQQRNEGAVGVDAEKQKRERDKRRREYERRLREQEYERLKGLKRDS</sequence>
<dbReference type="PANTHER" id="PTHR13989:SF33">
    <property type="entry name" value="CST COMPLEX SUBUNIT STN1"/>
    <property type="match status" value="1"/>
</dbReference>
<keyword evidence="6" id="KW-0238">DNA-binding</keyword>
<evidence type="ECO:0000256" key="2">
    <source>
        <dbReference type="ARBA" id="ARBA00004574"/>
    </source>
</evidence>
<proteinExistence type="predicted"/>
<dbReference type="InterPro" id="IPR018856">
    <property type="entry name" value="Stn1_N"/>
</dbReference>
<evidence type="ECO:0000256" key="8">
    <source>
        <dbReference type="ARBA" id="ARBA00030039"/>
    </source>
</evidence>
<evidence type="ECO:0000256" key="4">
    <source>
        <dbReference type="ARBA" id="ARBA00022454"/>
    </source>
</evidence>
<feature type="compositionally biased region" description="Polar residues" evidence="9">
    <location>
        <begin position="220"/>
        <end position="230"/>
    </location>
</feature>
<keyword evidence="7" id="KW-0539">Nucleus</keyword>
<dbReference type="PANTHER" id="PTHR13989">
    <property type="entry name" value="REPLICATION PROTEIN A-RELATED"/>
    <property type="match status" value="1"/>
</dbReference>
<feature type="region of interest" description="Disordered" evidence="9">
    <location>
        <begin position="276"/>
        <end position="303"/>
    </location>
</feature>
<feature type="compositionally biased region" description="Basic and acidic residues" evidence="9">
    <location>
        <begin position="231"/>
        <end position="252"/>
    </location>
</feature>
<reference evidence="11 12" key="1">
    <citation type="submission" date="2024-09" db="EMBL/GenBank/DDBJ databases">
        <title>Rethinking Asexuality: The Enigmatic Case of Functional Sexual Genes in Lepraria (Stereocaulaceae).</title>
        <authorList>
            <person name="Doellman M."/>
            <person name="Sun Y."/>
            <person name="Barcenas-Pena A."/>
            <person name="Lumbsch H.T."/>
            <person name="Grewe F."/>
        </authorList>
    </citation>
    <scope>NUCLEOTIDE SEQUENCE [LARGE SCALE GENOMIC DNA]</scope>
    <source>
        <strain evidence="11 12">Mercado 3170</strain>
    </source>
</reference>
<dbReference type="InterPro" id="IPR040260">
    <property type="entry name" value="RFA2-like"/>
</dbReference>
<evidence type="ECO:0000313" key="12">
    <source>
        <dbReference type="Proteomes" id="UP001590950"/>
    </source>
</evidence>
<dbReference type="InterPro" id="IPR012340">
    <property type="entry name" value="NA-bd_OB-fold"/>
</dbReference>
<keyword evidence="5" id="KW-0779">Telomere</keyword>
<dbReference type="Proteomes" id="UP001590950">
    <property type="component" value="Unassembled WGS sequence"/>
</dbReference>
<evidence type="ECO:0000256" key="6">
    <source>
        <dbReference type="ARBA" id="ARBA00023125"/>
    </source>
</evidence>
<feature type="compositionally biased region" description="Basic and acidic residues" evidence="9">
    <location>
        <begin position="288"/>
        <end position="303"/>
    </location>
</feature>
<keyword evidence="4" id="KW-0158">Chromosome</keyword>
<organism evidence="11 12">
    <name type="scientific">Stereocaulon virgatum</name>
    <dbReference type="NCBI Taxonomy" id="373712"/>
    <lineage>
        <taxon>Eukaryota</taxon>
        <taxon>Fungi</taxon>
        <taxon>Dikarya</taxon>
        <taxon>Ascomycota</taxon>
        <taxon>Pezizomycotina</taxon>
        <taxon>Lecanoromycetes</taxon>
        <taxon>OSLEUM clade</taxon>
        <taxon>Lecanoromycetidae</taxon>
        <taxon>Lecanorales</taxon>
        <taxon>Lecanorineae</taxon>
        <taxon>Stereocaulaceae</taxon>
        <taxon>Stereocaulon</taxon>
    </lineage>
</organism>
<evidence type="ECO:0000256" key="1">
    <source>
        <dbReference type="ARBA" id="ARBA00004123"/>
    </source>
</evidence>